<dbReference type="EMBL" id="MN851295">
    <property type="protein sequence ID" value="QOL70866.1"/>
    <property type="molecule type" value="Genomic_DNA"/>
</dbReference>
<accession>A0A7L9VTW1</accession>
<sequence>MVSRFKHKKIYHPQSLYDITKKKVREVYKNNWNETKVLPKTIQRELLLDWLRCDETIPESDDDVERIVARMERGWEALKPFGPTTFVYLMRLPDEVPPFAHERNHIIWDFYLWYEQGREKKICEPCYSGKSRFYRPGSANEWLEEGWVFKRVENHSMIDGDRLLEDLIWDEDNWCSLCIVEPLWIHIFDDDDCLFDYDYHLKRRRTWSDSSSEDSDIDYCKHTVMQGIRMNPTLYKFINE</sequence>
<evidence type="ECO:0000313" key="1">
    <source>
        <dbReference type="EMBL" id="QOL70866.1"/>
    </source>
</evidence>
<name>A0A7L9VTW1_9VIRU</name>
<proteinExistence type="predicted"/>
<reference evidence="1" key="1">
    <citation type="submission" date="2019-12" db="EMBL/GenBank/DDBJ databases">
        <title>The European Bat Virome: Comparison of Virus Discovery Methods.</title>
        <authorList>
            <person name="Kohl C."/>
            <person name="Brinkmann A."/>
            <person name="Radonic A."/>
            <person name="Dabrowski P.W."/>
            <person name="Nitsche A."/>
            <person name="Muhldorfer K."/>
            <person name="Wibbelt G."/>
            <person name="Kurth A."/>
        </authorList>
    </citation>
    <scope>NUCLEOTIDE SEQUENCE</scope>
    <source>
        <strain evidence="1">EuB-PV1</strain>
    </source>
</reference>
<organism evidence="1">
    <name type="scientific">Blatella germanica densoviruses-like virus 1</name>
    <dbReference type="NCBI Taxonomy" id="2776787"/>
    <lineage>
        <taxon>Viruses</taxon>
        <taxon>Monodnaviria</taxon>
        <taxon>Shotokuvirae</taxon>
        <taxon>Cossaviricota</taxon>
        <taxon>Quintoviricetes</taxon>
        <taxon>Piccovirales</taxon>
        <taxon>Parvoviridae</taxon>
        <taxon>Densovirinae</taxon>
    </lineage>
</organism>
<protein>
    <submittedName>
        <fullName evidence="1">Nonstructural protein</fullName>
    </submittedName>
</protein>